<dbReference type="RefSeq" id="WP_216368945.1">
    <property type="nucleotide sequence ID" value="NZ_BIXY01000077.1"/>
</dbReference>
<feature type="domain" description="Pyridoxamine 5'-phosphate oxidase N-terminal" evidence="2">
    <location>
        <begin position="14"/>
        <end position="137"/>
    </location>
</feature>
<evidence type="ECO:0000256" key="1">
    <source>
        <dbReference type="ARBA" id="ARBA00023002"/>
    </source>
</evidence>
<dbReference type="Pfam" id="PF01243">
    <property type="entry name" value="PNPOx_N"/>
    <property type="match status" value="1"/>
</dbReference>
<dbReference type="Gene3D" id="2.30.110.10">
    <property type="entry name" value="Electron Transport, Fmn-binding Protein, Chain A"/>
    <property type="match status" value="1"/>
</dbReference>
<protein>
    <recommendedName>
        <fullName evidence="2">Pyridoxamine 5'-phosphate oxidase N-terminal domain-containing protein</fullName>
    </recommendedName>
</protein>
<keyword evidence="4" id="KW-1185">Reference proteome</keyword>
<dbReference type="SUPFAM" id="SSF50475">
    <property type="entry name" value="FMN-binding split barrel"/>
    <property type="match status" value="1"/>
</dbReference>
<dbReference type="InterPro" id="IPR011576">
    <property type="entry name" value="Pyridox_Oxase_N"/>
</dbReference>
<organism evidence="3 4">
    <name type="scientific">Dictyobacter arantiisoli</name>
    <dbReference type="NCBI Taxonomy" id="2014874"/>
    <lineage>
        <taxon>Bacteria</taxon>
        <taxon>Bacillati</taxon>
        <taxon>Chloroflexota</taxon>
        <taxon>Ktedonobacteria</taxon>
        <taxon>Ktedonobacterales</taxon>
        <taxon>Dictyobacteraceae</taxon>
        <taxon>Dictyobacter</taxon>
    </lineage>
</organism>
<dbReference type="EMBL" id="BIXY01000077">
    <property type="protein sequence ID" value="GCF10634.1"/>
    <property type="molecule type" value="Genomic_DNA"/>
</dbReference>
<evidence type="ECO:0000313" key="3">
    <source>
        <dbReference type="EMBL" id="GCF10634.1"/>
    </source>
</evidence>
<comment type="caution">
    <text evidence="3">The sequence shown here is derived from an EMBL/GenBank/DDBJ whole genome shotgun (WGS) entry which is preliminary data.</text>
</comment>
<dbReference type="InterPro" id="IPR019966">
    <property type="entry name" value="F420-dep_enz_PPOX_Rv3369"/>
</dbReference>
<dbReference type="GO" id="GO:0016627">
    <property type="term" value="F:oxidoreductase activity, acting on the CH-CH group of donors"/>
    <property type="evidence" value="ECO:0007669"/>
    <property type="project" value="TreeGrafter"/>
</dbReference>
<dbReference type="PANTHER" id="PTHR35176:SF4">
    <property type="entry name" value="PYRIDOXAMINE 5'-PHOSPHATE OXIDASE-RELATED FMN-BINDING"/>
    <property type="match status" value="1"/>
</dbReference>
<dbReference type="GO" id="GO:0070967">
    <property type="term" value="F:coenzyme F420 binding"/>
    <property type="evidence" value="ECO:0007669"/>
    <property type="project" value="TreeGrafter"/>
</dbReference>
<name>A0A5A5TI37_9CHLR</name>
<evidence type="ECO:0000259" key="2">
    <source>
        <dbReference type="Pfam" id="PF01243"/>
    </source>
</evidence>
<dbReference type="Proteomes" id="UP000322530">
    <property type="component" value="Unassembled WGS sequence"/>
</dbReference>
<reference evidence="3 4" key="1">
    <citation type="submission" date="2019-01" db="EMBL/GenBank/DDBJ databases">
        <title>Draft genome sequence of Dictyobacter sp. Uno17.</title>
        <authorList>
            <person name="Wang C.M."/>
            <person name="Zheng Y."/>
            <person name="Sakai Y."/>
            <person name="Abe K."/>
            <person name="Yokota A."/>
            <person name="Yabe S."/>
        </authorList>
    </citation>
    <scope>NUCLEOTIDE SEQUENCE [LARGE SCALE GENOMIC DNA]</scope>
    <source>
        <strain evidence="3 4">Uno17</strain>
    </source>
</reference>
<gene>
    <name evidence="3" type="ORF">KDI_41980</name>
</gene>
<dbReference type="AlphaFoldDB" id="A0A5A5TI37"/>
<dbReference type="PANTHER" id="PTHR35176">
    <property type="entry name" value="HEME OXYGENASE HI_0854-RELATED"/>
    <property type="match status" value="1"/>
</dbReference>
<proteinExistence type="predicted"/>
<sequence>MMAKLLDLTQERDAHIDQRLREDKIGWLNTVRPDGRPHAVAVWFLWDGETILIFSRPVNQKVRNIKQNPHVLLAIDNTHNGSDPITIEGTAELLAPDTIQVTIPLYLEKYAERIKAIGFTPEKMAAEYSQPIRITPVRAS</sequence>
<accession>A0A5A5TI37</accession>
<dbReference type="InterPro" id="IPR052019">
    <property type="entry name" value="F420H2_bilvrd_red/Heme_oxyg"/>
</dbReference>
<keyword evidence="1" id="KW-0560">Oxidoreductase</keyword>
<dbReference type="InterPro" id="IPR012349">
    <property type="entry name" value="Split_barrel_FMN-bd"/>
</dbReference>
<dbReference type="NCBIfam" id="TIGR03667">
    <property type="entry name" value="Rv3369"/>
    <property type="match status" value="1"/>
</dbReference>
<evidence type="ECO:0000313" key="4">
    <source>
        <dbReference type="Proteomes" id="UP000322530"/>
    </source>
</evidence>
<dbReference type="GO" id="GO:0005829">
    <property type="term" value="C:cytosol"/>
    <property type="evidence" value="ECO:0007669"/>
    <property type="project" value="TreeGrafter"/>
</dbReference>